<dbReference type="InterPro" id="IPR018369">
    <property type="entry name" value="Chaprnonin_Cpn10_CS"/>
</dbReference>
<dbReference type="PANTHER" id="PTHR10772">
    <property type="entry name" value="10 KDA HEAT SHOCK PROTEIN"/>
    <property type="match status" value="1"/>
</dbReference>
<dbReference type="Pfam" id="PF00166">
    <property type="entry name" value="Cpn10"/>
    <property type="match status" value="2"/>
</dbReference>
<sequence>MQASLSAGCSQRAGIAQRASRRRCVAARAEATVIPKGFNKVEPKGDRVLVKIAEQEQKTRGGILLPISAQSRPTSGDVLRLGDGRLADGSVKPFFLKEGQTVLYSKFGFMYTELKVADEEFILIREDDVIGTLPRANAVADDIPEMQPLGDRVLVQVAESSDVTIGGVVLPDSAKERPSSGTVVRVGPGKYDKEAEGGRKAMVVKEGDKVLYFKYAGDNMETPDGRKFIVLREDDILTRLAA</sequence>
<evidence type="ECO:0000256" key="2">
    <source>
        <dbReference type="ARBA" id="ARBA00023186"/>
    </source>
</evidence>
<dbReference type="GO" id="GO:0005524">
    <property type="term" value="F:ATP binding"/>
    <property type="evidence" value="ECO:0007669"/>
    <property type="project" value="InterPro"/>
</dbReference>
<dbReference type="InterPro" id="IPR020818">
    <property type="entry name" value="Chaperonin_GroES"/>
</dbReference>
<dbReference type="CDD" id="cd00320">
    <property type="entry name" value="cpn10"/>
    <property type="match status" value="2"/>
</dbReference>
<gene>
    <name evidence="7" type="ORF">BQ4739_LOCUS4794</name>
</gene>
<name>A0A383VHJ2_TETOB</name>
<dbReference type="SUPFAM" id="SSF50129">
    <property type="entry name" value="GroES-like"/>
    <property type="match status" value="2"/>
</dbReference>
<dbReference type="PRINTS" id="PR00297">
    <property type="entry name" value="CHAPERONIN10"/>
</dbReference>
<dbReference type="Proteomes" id="UP000256970">
    <property type="component" value="Unassembled WGS sequence"/>
</dbReference>
<accession>A0A383VHJ2</accession>
<dbReference type="STRING" id="3088.A0A383VHJ2"/>
<evidence type="ECO:0000313" key="7">
    <source>
        <dbReference type="EMBL" id="SZX64279.1"/>
    </source>
</evidence>
<protein>
    <recommendedName>
        <fullName evidence="4">20 kDa chaperonin, chloroplastic</fullName>
    </recommendedName>
    <alternativeName>
        <fullName evidence="3">Chaperonin 10</fullName>
    </alternativeName>
    <alternativeName>
        <fullName evidence="5">Protein Cpn21</fullName>
    </alternativeName>
</protein>
<dbReference type="GO" id="GO:0044183">
    <property type="term" value="F:protein folding chaperone"/>
    <property type="evidence" value="ECO:0007669"/>
    <property type="project" value="InterPro"/>
</dbReference>
<keyword evidence="8" id="KW-1185">Reference proteome</keyword>
<evidence type="ECO:0000256" key="6">
    <source>
        <dbReference type="RuleBase" id="RU003479"/>
    </source>
</evidence>
<keyword evidence="2 6" id="KW-0143">Chaperone</keyword>
<dbReference type="AlphaFoldDB" id="A0A383VHJ2"/>
<dbReference type="PANTHER" id="PTHR10772:SF63">
    <property type="entry name" value="20 KDA CHAPERONIN, CHLOROPLASTIC"/>
    <property type="match status" value="1"/>
</dbReference>
<comment type="similarity">
    <text evidence="1 6">Belongs to the GroES chaperonin family.</text>
</comment>
<evidence type="ECO:0000256" key="3">
    <source>
        <dbReference type="ARBA" id="ARBA00031971"/>
    </source>
</evidence>
<evidence type="ECO:0000256" key="1">
    <source>
        <dbReference type="ARBA" id="ARBA00006975"/>
    </source>
</evidence>
<dbReference type="InterPro" id="IPR037124">
    <property type="entry name" value="Chaperonin_GroES_sf"/>
</dbReference>
<dbReference type="EMBL" id="FNXT01000392">
    <property type="protein sequence ID" value="SZX64279.1"/>
    <property type="molecule type" value="Genomic_DNA"/>
</dbReference>
<dbReference type="HAMAP" id="MF_00580">
    <property type="entry name" value="CH10"/>
    <property type="match status" value="2"/>
</dbReference>
<dbReference type="Gene3D" id="2.30.33.40">
    <property type="entry name" value="GroES chaperonin"/>
    <property type="match status" value="2"/>
</dbReference>
<reference evidence="7 8" key="1">
    <citation type="submission" date="2016-10" db="EMBL/GenBank/DDBJ databases">
        <authorList>
            <person name="Cai Z."/>
        </authorList>
    </citation>
    <scope>NUCLEOTIDE SEQUENCE [LARGE SCALE GENOMIC DNA]</scope>
</reference>
<dbReference type="SMART" id="SM00883">
    <property type="entry name" value="Cpn10"/>
    <property type="match status" value="2"/>
</dbReference>
<dbReference type="GO" id="GO:0051087">
    <property type="term" value="F:protein-folding chaperone binding"/>
    <property type="evidence" value="ECO:0007669"/>
    <property type="project" value="TreeGrafter"/>
</dbReference>
<dbReference type="GO" id="GO:0046872">
    <property type="term" value="F:metal ion binding"/>
    <property type="evidence" value="ECO:0007669"/>
    <property type="project" value="TreeGrafter"/>
</dbReference>
<dbReference type="PROSITE" id="PS00681">
    <property type="entry name" value="CHAPERONINS_CPN10"/>
    <property type="match status" value="1"/>
</dbReference>
<dbReference type="InterPro" id="IPR011032">
    <property type="entry name" value="GroES-like_sf"/>
</dbReference>
<dbReference type="NCBIfam" id="NF001531">
    <property type="entry name" value="PRK00364.2-2"/>
    <property type="match status" value="1"/>
</dbReference>
<dbReference type="GO" id="GO:0051082">
    <property type="term" value="F:unfolded protein binding"/>
    <property type="evidence" value="ECO:0007669"/>
    <property type="project" value="TreeGrafter"/>
</dbReference>
<evidence type="ECO:0000256" key="5">
    <source>
        <dbReference type="ARBA" id="ARBA00079398"/>
    </source>
</evidence>
<organism evidence="7 8">
    <name type="scientific">Tetradesmus obliquus</name>
    <name type="common">Green alga</name>
    <name type="synonym">Acutodesmus obliquus</name>
    <dbReference type="NCBI Taxonomy" id="3088"/>
    <lineage>
        <taxon>Eukaryota</taxon>
        <taxon>Viridiplantae</taxon>
        <taxon>Chlorophyta</taxon>
        <taxon>core chlorophytes</taxon>
        <taxon>Chlorophyceae</taxon>
        <taxon>CS clade</taxon>
        <taxon>Sphaeropleales</taxon>
        <taxon>Scenedesmaceae</taxon>
        <taxon>Tetradesmus</taxon>
    </lineage>
</organism>
<dbReference type="FunFam" id="2.30.33.40:FF:000001">
    <property type="entry name" value="10 kDa chaperonin"/>
    <property type="match status" value="2"/>
</dbReference>
<dbReference type="OrthoDB" id="184876at2759"/>
<evidence type="ECO:0000313" key="8">
    <source>
        <dbReference type="Proteomes" id="UP000256970"/>
    </source>
</evidence>
<evidence type="ECO:0000256" key="4">
    <source>
        <dbReference type="ARBA" id="ARBA00073031"/>
    </source>
</evidence>
<proteinExistence type="inferred from homology"/>